<sequence>MMIEKLILSRTILDGRGCLASRARSAVSAPHRLSTPITCSIPPSAFQAAERRASSKSCSTSSSGSDASQPASLAARESQEEAQEPVLWECQRRGLLLGAAALLGLGLNTTAKASKLPPAVDRAWEKIGGGPADLYFPEEFLGVWNVESTLTSIKLPLGTDYVPDLKVVKRAEDEDLNKDVRYHVAFIRNPQGRVITDRRYNTLSLLDYYLGHGRMQKDDINWNYSDPNVLTMTLPGGLDVTTRVTRRSENDSPPDRLDTSEYFQQTYVAPGRLEPRIKASQCFTKYKWRDLDAAKRQSGPQIVATQVVSDYLTPYDGEMRMMRSNNQPVVVYSYRMRFWRDPSNTPSSA</sequence>
<reference evidence="3 4" key="1">
    <citation type="submission" date="2024-06" db="EMBL/GenBank/DDBJ databases">
        <authorList>
            <person name="Kraege A."/>
            <person name="Thomma B."/>
        </authorList>
    </citation>
    <scope>NUCLEOTIDE SEQUENCE [LARGE SCALE GENOMIC DNA]</scope>
</reference>
<organism evidence="3 4">
    <name type="scientific">Coccomyxa viridis</name>
    <dbReference type="NCBI Taxonomy" id="1274662"/>
    <lineage>
        <taxon>Eukaryota</taxon>
        <taxon>Viridiplantae</taxon>
        <taxon>Chlorophyta</taxon>
        <taxon>core chlorophytes</taxon>
        <taxon>Trebouxiophyceae</taxon>
        <taxon>Trebouxiophyceae incertae sedis</taxon>
        <taxon>Coccomyxaceae</taxon>
        <taxon>Coccomyxa</taxon>
    </lineage>
</organism>
<protein>
    <submittedName>
        <fullName evidence="3">G9845 protein</fullName>
    </submittedName>
</protein>
<gene>
    <name evidence="3" type="primary">g9845</name>
    <name evidence="3" type="ORF">VP750_LOCUS8866</name>
</gene>
<proteinExistence type="predicted"/>
<comment type="caution">
    <text evidence="3">The sequence shown here is derived from an EMBL/GenBank/DDBJ whole genome shotgun (WGS) entry which is preliminary data.</text>
</comment>
<dbReference type="Proteomes" id="UP001497392">
    <property type="component" value="Unassembled WGS sequence"/>
</dbReference>
<dbReference type="InterPro" id="IPR049213">
    <property type="entry name" value="DUF6816"/>
</dbReference>
<evidence type="ECO:0000313" key="4">
    <source>
        <dbReference type="Proteomes" id="UP001497392"/>
    </source>
</evidence>
<accession>A0ABP1G6G3</accession>
<feature type="domain" description="DUF6816" evidence="2">
    <location>
        <begin position="128"/>
        <end position="341"/>
    </location>
</feature>
<keyword evidence="4" id="KW-1185">Reference proteome</keyword>
<feature type="region of interest" description="Disordered" evidence="1">
    <location>
        <begin position="52"/>
        <end position="78"/>
    </location>
</feature>
<feature type="compositionally biased region" description="Low complexity" evidence="1">
    <location>
        <begin position="55"/>
        <end position="72"/>
    </location>
</feature>
<evidence type="ECO:0000256" key="1">
    <source>
        <dbReference type="SAM" id="MobiDB-lite"/>
    </source>
</evidence>
<dbReference type="Pfam" id="PF20670">
    <property type="entry name" value="DUF6816"/>
    <property type="match status" value="1"/>
</dbReference>
<evidence type="ECO:0000313" key="3">
    <source>
        <dbReference type="EMBL" id="CAL5226960.1"/>
    </source>
</evidence>
<evidence type="ECO:0000259" key="2">
    <source>
        <dbReference type="Pfam" id="PF20670"/>
    </source>
</evidence>
<dbReference type="EMBL" id="CAXHTA020000016">
    <property type="protein sequence ID" value="CAL5226960.1"/>
    <property type="molecule type" value="Genomic_DNA"/>
</dbReference>
<name>A0ABP1G6G3_9CHLO</name>